<sequence length="167" mass="18478">MSVRKFDDLTEQLDKANSYCLNEDPSYGFANLFIGDGTLLLKSEADEQLIIHLEFKEAVKIHSIALKAPTDDSAPRVLKLFVNRNNLGFSDVADIEPVQQLELNDEQLASGSPIELRFVKFQRVSALTLFIEENNGGDISALSSLRLFGEPIAGTNMNDLKSAGHEH</sequence>
<gene>
    <name evidence="3" type="ORF">SPRG_09661</name>
</gene>
<accession>A0A067C2U1</accession>
<dbReference type="OrthoDB" id="2121326at2759"/>
<dbReference type="STRING" id="695850.A0A067C2U1"/>
<dbReference type="RefSeq" id="XP_012204476.1">
    <property type="nucleotide sequence ID" value="XM_012349086.1"/>
</dbReference>
<keyword evidence="4" id="KW-1185">Reference proteome</keyword>
<proteinExistence type="inferred from homology"/>
<name>A0A067C2U1_SAPPC</name>
<evidence type="ECO:0000259" key="2">
    <source>
        <dbReference type="PROSITE" id="PS51532"/>
    </source>
</evidence>
<dbReference type="PANTHER" id="PTHR12175:SF5">
    <property type="entry name" value="OS03G0795500 PROTEIN"/>
    <property type="match status" value="1"/>
</dbReference>
<organism evidence="3 4">
    <name type="scientific">Saprolegnia parasitica (strain CBS 223.65)</name>
    <dbReference type="NCBI Taxonomy" id="695850"/>
    <lineage>
        <taxon>Eukaryota</taxon>
        <taxon>Sar</taxon>
        <taxon>Stramenopiles</taxon>
        <taxon>Oomycota</taxon>
        <taxon>Saprolegniomycetes</taxon>
        <taxon>Saprolegniales</taxon>
        <taxon>Saprolegniaceae</taxon>
        <taxon>Saprolegnia</taxon>
    </lineage>
</organism>
<dbReference type="OMA" id="PLAGTNM"/>
<dbReference type="Gene3D" id="2.60.120.470">
    <property type="entry name" value="PITH domain"/>
    <property type="match status" value="1"/>
</dbReference>
<dbReference type="EMBL" id="KK583238">
    <property type="protein sequence ID" value="KDO24828.1"/>
    <property type="molecule type" value="Genomic_DNA"/>
</dbReference>
<dbReference type="Proteomes" id="UP000030745">
    <property type="component" value="Unassembled WGS sequence"/>
</dbReference>
<dbReference type="InterPro" id="IPR008979">
    <property type="entry name" value="Galactose-bd-like_sf"/>
</dbReference>
<dbReference type="VEuPathDB" id="FungiDB:SPRG_09661"/>
<dbReference type="AlphaFoldDB" id="A0A067C2U1"/>
<dbReference type="PANTHER" id="PTHR12175">
    <property type="entry name" value="AD039 HT014 THIOREDOXIN FAMILY TRP26"/>
    <property type="match status" value="1"/>
</dbReference>
<dbReference type="InterPro" id="IPR045099">
    <property type="entry name" value="PITH1-like"/>
</dbReference>
<feature type="domain" description="PITH" evidence="2">
    <location>
        <begin position="1"/>
        <end position="167"/>
    </location>
</feature>
<dbReference type="PROSITE" id="PS51532">
    <property type="entry name" value="PITH"/>
    <property type="match status" value="1"/>
</dbReference>
<dbReference type="InterPro" id="IPR010400">
    <property type="entry name" value="PITH_dom"/>
</dbReference>
<evidence type="ECO:0000313" key="4">
    <source>
        <dbReference type="Proteomes" id="UP000030745"/>
    </source>
</evidence>
<reference evidence="3 4" key="1">
    <citation type="journal article" date="2013" name="PLoS Genet.">
        <title>Distinctive expansion of potential virulence genes in the genome of the oomycete fish pathogen Saprolegnia parasitica.</title>
        <authorList>
            <person name="Jiang R.H."/>
            <person name="de Bruijn I."/>
            <person name="Haas B.J."/>
            <person name="Belmonte R."/>
            <person name="Lobach L."/>
            <person name="Christie J."/>
            <person name="van den Ackerveken G."/>
            <person name="Bottin A."/>
            <person name="Bulone V."/>
            <person name="Diaz-Moreno S.M."/>
            <person name="Dumas B."/>
            <person name="Fan L."/>
            <person name="Gaulin E."/>
            <person name="Govers F."/>
            <person name="Grenville-Briggs L.J."/>
            <person name="Horner N.R."/>
            <person name="Levin J.Z."/>
            <person name="Mammella M."/>
            <person name="Meijer H.J."/>
            <person name="Morris P."/>
            <person name="Nusbaum C."/>
            <person name="Oome S."/>
            <person name="Phillips A.J."/>
            <person name="van Rooyen D."/>
            <person name="Rzeszutek E."/>
            <person name="Saraiva M."/>
            <person name="Secombes C.J."/>
            <person name="Seidl M.F."/>
            <person name="Snel B."/>
            <person name="Stassen J.H."/>
            <person name="Sykes S."/>
            <person name="Tripathy S."/>
            <person name="van den Berg H."/>
            <person name="Vega-Arreguin J.C."/>
            <person name="Wawra S."/>
            <person name="Young S.K."/>
            <person name="Zeng Q."/>
            <person name="Dieguez-Uribeondo J."/>
            <person name="Russ C."/>
            <person name="Tyler B.M."/>
            <person name="van West P."/>
        </authorList>
    </citation>
    <scope>NUCLEOTIDE SEQUENCE [LARGE SCALE GENOMIC DNA]</scope>
    <source>
        <strain evidence="3 4">CBS 223.65</strain>
    </source>
</reference>
<protein>
    <recommendedName>
        <fullName evidence="2">PITH domain-containing protein</fullName>
    </recommendedName>
</protein>
<dbReference type="KEGG" id="spar:SPRG_09661"/>
<dbReference type="Pfam" id="PF06201">
    <property type="entry name" value="PITH"/>
    <property type="match status" value="1"/>
</dbReference>
<dbReference type="InterPro" id="IPR037047">
    <property type="entry name" value="PITH_dom_sf"/>
</dbReference>
<dbReference type="GeneID" id="24131814"/>
<evidence type="ECO:0000256" key="1">
    <source>
        <dbReference type="ARBA" id="ARBA00025788"/>
    </source>
</evidence>
<evidence type="ECO:0000313" key="3">
    <source>
        <dbReference type="EMBL" id="KDO24828.1"/>
    </source>
</evidence>
<dbReference type="GO" id="GO:0005737">
    <property type="term" value="C:cytoplasm"/>
    <property type="evidence" value="ECO:0007669"/>
    <property type="project" value="UniProtKB-ARBA"/>
</dbReference>
<dbReference type="SUPFAM" id="SSF49785">
    <property type="entry name" value="Galactose-binding domain-like"/>
    <property type="match status" value="1"/>
</dbReference>
<comment type="similarity">
    <text evidence="1">Belongs to the PITHD1 family.</text>
</comment>